<dbReference type="EMBL" id="BTGU01000015">
    <property type="protein sequence ID" value="GMN42849.1"/>
    <property type="molecule type" value="Genomic_DNA"/>
</dbReference>
<protein>
    <recommendedName>
        <fullName evidence="3">Protein TILLER ANGLE CONTROL 1</fullName>
    </recommendedName>
</protein>
<dbReference type="Gramene" id="FCD_00021997-RA">
    <property type="protein sequence ID" value="FCD_00021997-RA:cds"/>
    <property type="gene ID" value="FCD_00021997"/>
</dbReference>
<sequence>MKFFNWVHKRFHHPLPKDDFAQKVEKSTTEEVLHTNDKDTQALLKKVVLIDALDGWKDGILAIGTFGFDPLKPFNQQKEYLVLESEEDDEESPEFSLEGSDSDIDNDDYSDDTTVEDEEVNPLMLSTDLGHSFKDVGKPDFLVSFDGVSLASSEGAAAQENTNSLQSDLEKKKVGRTTLADLFLADADIKLKIDSGKVLPHDSAKKTNAKAKRSLSFAKKFIPKVKDETSPIKNIQRMMKRMLKRKIHPELLDVKSQKSDGQNAAGVVELIGNGPKKATSESVSLLAM</sequence>
<evidence type="ECO:0000256" key="4">
    <source>
        <dbReference type="SAM" id="MobiDB-lite"/>
    </source>
</evidence>
<proteinExistence type="inferred from homology"/>
<feature type="compositionally biased region" description="Acidic residues" evidence="4">
    <location>
        <begin position="100"/>
        <end position="115"/>
    </location>
</feature>
<dbReference type="PANTHER" id="PTHR38366:SF1">
    <property type="entry name" value="PROTEIN TILLER ANGLE CONTROL 1"/>
    <property type="match status" value="1"/>
</dbReference>
<name>A0AA88DI02_FICCA</name>
<accession>A0AA88DI02</accession>
<evidence type="ECO:0000256" key="2">
    <source>
        <dbReference type="ARBA" id="ARBA00025796"/>
    </source>
</evidence>
<keyword evidence="1" id="KW-0341">Growth regulation</keyword>
<evidence type="ECO:0000256" key="1">
    <source>
        <dbReference type="ARBA" id="ARBA00022604"/>
    </source>
</evidence>
<dbReference type="AlphaFoldDB" id="A0AA88DI02"/>
<reference evidence="5" key="1">
    <citation type="submission" date="2023-07" db="EMBL/GenBank/DDBJ databases">
        <title>draft genome sequence of fig (Ficus carica).</title>
        <authorList>
            <person name="Takahashi T."/>
            <person name="Nishimura K."/>
        </authorList>
    </citation>
    <scope>NUCLEOTIDE SEQUENCE</scope>
</reference>
<dbReference type="GO" id="GO:0001763">
    <property type="term" value="P:morphogenesis of a branching structure"/>
    <property type="evidence" value="ECO:0007669"/>
    <property type="project" value="InterPro"/>
</dbReference>
<organism evidence="5 6">
    <name type="scientific">Ficus carica</name>
    <name type="common">Common fig</name>
    <dbReference type="NCBI Taxonomy" id="3494"/>
    <lineage>
        <taxon>Eukaryota</taxon>
        <taxon>Viridiplantae</taxon>
        <taxon>Streptophyta</taxon>
        <taxon>Embryophyta</taxon>
        <taxon>Tracheophyta</taxon>
        <taxon>Spermatophyta</taxon>
        <taxon>Magnoliopsida</taxon>
        <taxon>eudicotyledons</taxon>
        <taxon>Gunneridae</taxon>
        <taxon>Pentapetalae</taxon>
        <taxon>rosids</taxon>
        <taxon>fabids</taxon>
        <taxon>Rosales</taxon>
        <taxon>Moraceae</taxon>
        <taxon>Ficeae</taxon>
        <taxon>Ficus</taxon>
    </lineage>
</organism>
<evidence type="ECO:0000313" key="5">
    <source>
        <dbReference type="EMBL" id="GMN42849.1"/>
    </source>
</evidence>
<gene>
    <name evidence="5" type="ORF">TIFTF001_012059</name>
</gene>
<feature type="region of interest" description="Disordered" evidence="4">
    <location>
        <begin position="83"/>
        <end position="115"/>
    </location>
</feature>
<keyword evidence="6" id="KW-1185">Reference proteome</keyword>
<comment type="caution">
    <text evidence="5">The sequence shown here is derived from an EMBL/GenBank/DDBJ whole genome shotgun (WGS) entry which is preliminary data.</text>
</comment>
<feature type="compositionally biased region" description="Acidic residues" evidence="4">
    <location>
        <begin position="84"/>
        <end position="93"/>
    </location>
</feature>
<comment type="similarity">
    <text evidence="2">Belongs to the TAC family.</text>
</comment>
<evidence type="ECO:0000313" key="6">
    <source>
        <dbReference type="Proteomes" id="UP001187192"/>
    </source>
</evidence>
<dbReference type="Proteomes" id="UP001187192">
    <property type="component" value="Unassembled WGS sequence"/>
</dbReference>
<dbReference type="InterPro" id="IPR044989">
    <property type="entry name" value="TAC1"/>
</dbReference>
<dbReference type="PANTHER" id="PTHR38366">
    <property type="entry name" value="NAD-DEPENDENT PROTEIN DEACETYLASE HST1-LIKE PROTEIN"/>
    <property type="match status" value="1"/>
</dbReference>
<evidence type="ECO:0000256" key="3">
    <source>
        <dbReference type="ARBA" id="ARBA00026138"/>
    </source>
</evidence>